<organism evidence="10 11">
    <name type="scientific">Candidatus Desantisbacteria bacterium CG1_02_38_46</name>
    <dbReference type="NCBI Taxonomy" id="1817893"/>
    <lineage>
        <taxon>Bacteria</taxon>
        <taxon>Candidatus Desantisiibacteriota</taxon>
    </lineage>
</organism>
<feature type="binding site" evidence="8">
    <location>
        <position position="55"/>
    </location>
    <ligand>
        <name>Zn(2+)</name>
        <dbReference type="ChEBI" id="CHEBI:29105"/>
        <note>catalytic</note>
    </ligand>
</feature>
<feature type="binding site" evidence="8">
    <location>
        <position position="88"/>
    </location>
    <ligand>
        <name>Zn(2+)</name>
        <dbReference type="ChEBI" id="CHEBI:29105"/>
        <note>catalytic</note>
    </ligand>
</feature>
<evidence type="ECO:0000259" key="9">
    <source>
        <dbReference type="PROSITE" id="PS51747"/>
    </source>
</evidence>
<dbReference type="InterPro" id="IPR028883">
    <property type="entry name" value="tRNA_aden_deaminase"/>
</dbReference>
<dbReference type="SUPFAM" id="SSF53927">
    <property type="entry name" value="Cytidine deaminase-like"/>
    <property type="match status" value="1"/>
</dbReference>
<dbReference type="PANTHER" id="PTHR11079:SF202">
    <property type="entry name" value="TRNA-SPECIFIC ADENOSINE DEAMINASE"/>
    <property type="match status" value="1"/>
</dbReference>
<evidence type="ECO:0000313" key="11">
    <source>
        <dbReference type="Proteomes" id="UP000182278"/>
    </source>
</evidence>
<dbReference type="HAMAP" id="MF_00972">
    <property type="entry name" value="tRNA_aden_deaminase"/>
    <property type="match status" value="1"/>
</dbReference>
<gene>
    <name evidence="8" type="primary">tadA</name>
    <name evidence="10" type="ORF">AUJ66_04600</name>
</gene>
<evidence type="ECO:0000256" key="1">
    <source>
        <dbReference type="ARBA" id="ARBA00010669"/>
    </source>
</evidence>
<dbReference type="EMBL" id="MNUO01000068">
    <property type="protein sequence ID" value="OIN97014.1"/>
    <property type="molecule type" value="Genomic_DNA"/>
</dbReference>
<dbReference type="GO" id="GO:0052717">
    <property type="term" value="F:tRNA-specific adenosine-34 deaminase activity"/>
    <property type="evidence" value="ECO:0007669"/>
    <property type="project" value="UniProtKB-UniRule"/>
</dbReference>
<keyword evidence="3 8" id="KW-0819">tRNA processing</keyword>
<keyword evidence="5 8" id="KW-0378">Hydrolase</keyword>
<dbReference type="Gene3D" id="3.40.140.10">
    <property type="entry name" value="Cytidine Deaminase, domain 2"/>
    <property type="match status" value="1"/>
</dbReference>
<comment type="subunit">
    <text evidence="2 8">Homodimer.</text>
</comment>
<dbReference type="GO" id="GO:0002100">
    <property type="term" value="P:tRNA wobble adenosine to inosine editing"/>
    <property type="evidence" value="ECO:0007669"/>
    <property type="project" value="UniProtKB-UniRule"/>
</dbReference>
<dbReference type="InterPro" id="IPR002125">
    <property type="entry name" value="CMP_dCMP_dom"/>
</dbReference>
<evidence type="ECO:0000256" key="3">
    <source>
        <dbReference type="ARBA" id="ARBA00022694"/>
    </source>
</evidence>
<evidence type="ECO:0000256" key="8">
    <source>
        <dbReference type="HAMAP-Rule" id="MF_00972"/>
    </source>
</evidence>
<feature type="binding site" evidence="8">
    <location>
        <position position="85"/>
    </location>
    <ligand>
        <name>Zn(2+)</name>
        <dbReference type="ChEBI" id="CHEBI:29105"/>
        <note>catalytic</note>
    </ligand>
</feature>
<dbReference type="PANTHER" id="PTHR11079">
    <property type="entry name" value="CYTOSINE DEAMINASE FAMILY MEMBER"/>
    <property type="match status" value="1"/>
</dbReference>
<protein>
    <recommendedName>
        <fullName evidence="8">tRNA-specific adenosine deaminase</fullName>
        <ecNumber evidence="8">3.5.4.33</ecNumber>
    </recommendedName>
</protein>
<sequence>MENCADKKFMKEAIKEAKKAYKKDEVPVGAVVVHNGKILGRGHNQVERRESVVAHAEIMAIISATKKLGDWRLTGCSLYVTVEPCFMCFGAIMLSRISRLVYGTSEPEFGFINRVTKLPEGLEITSGLMGNKCRNLLGRFFKRLRQK</sequence>
<comment type="catalytic activity">
    <reaction evidence="7 8">
        <text>adenosine(34) in tRNA + H2O + H(+) = inosine(34) in tRNA + NH4(+)</text>
        <dbReference type="Rhea" id="RHEA:43168"/>
        <dbReference type="Rhea" id="RHEA-COMP:10373"/>
        <dbReference type="Rhea" id="RHEA-COMP:10374"/>
        <dbReference type="ChEBI" id="CHEBI:15377"/>
        <dbReference type="ChEBI" id="CHEBI:15378"/>
        <dbReference type="ChEBI" id="CHEBI:28938"/>
        <dbReference type="ChEBI" id="CHEBI:74411"/>
        <dbReference type="ChEBI" id="CHEBI:82852"/>
        <dbReference type="EC" id="3.5.4.33"/>
    </reaction>
</comment>
<evidence type="ECO:0000256" key="6">
    <source>
        <dbReference type="ARBA" id="ARBA00022833"/>
    </source>
</evidence>
<name>A0A1J4SG07_9BACT</name>
<dbReference type="EC" id="3.5.4.33" evidence="8"/>
<comment type="cofactor">
    <cofactor evidence="8">
        <name>Zn(2+)</name>
        <dbReference type="ChEBI" id="CHEBI:29105"/>
    </cofactor>
    <text evidence="8">Binds 1 zinc ion per subunit.</text>
</comment>
<dbReference type="STRING" id="1817893.AUJ66_04600"/>
<evidence type="ECO:0000256" key="5">
    <source>
        <dbReference type="ARBA" id="ARBA00022801"/>
    </source>
</evidence>
<keyword evidence="4 8" id="KW-0479">Metal-binding</keyword>
<dbReference type="GO" id="GO:0008270">
    <property type="term" value="F:zinc ion binding"/>
    <property type="evidence" value="ECO:0007669"/>
    <property type="project" value="UniProtKB-UniRule"/>
</dbReference>
<accession>A0A1J4SG07</accession>
<dbReference type="PROSITE" id="PS00903">
    <property type="entry name" value="CYT_DCMP_DEAMINASES_1"/>
    <property type="match status" value="1"/>
</dbReference>
<comment type="similarity">
    <text evidence="1">Belongs to the cytidine and deoxycytidylate deaminase family. ADAT2 subfamily.</text>
</comment>
<evidence type="ECO:0000256" key="4">
    <source>
        <dbReference type="ARBA" id="ARBA00022723"/>
    </source>
</evidence>
<comment type="function">
    <text evidence="8">Catalyzes the deamination of adenosine to inosine at the wobble position 34 of tRNA(Arg2).</text>
</comment>
<dbReference type="PROSITE" id="PS51747">
    <property type="entry name" value="CYT_DCMP_DEAMINASES_2"/>
    <property type="match status" value="1"/>
</dbReference>
<feature type="active site" description="Proton donor" evidence="8">
    <location>
        <position position="57"/>
    </location>
</feature>
<dbReference type="AlphaFoldDB" id="A0A1J4SG07"/>
<dbReference type="InterPro" id="IPR016192">
    <property type="entry name" value="APOBEC/CMP_deaminase_Zn-bd"/>
</dbReference>
<feature type="domain" description="CMP/dCMP-type deaminase" evidence="9">
    <location>
        <begin position="4"/>
        <end position="114"/>
    </location>
</feature>
<evidence type="ECO:0000256" key="2">
    <source>
        <dbReference type="ARBA" id="ARBA00011738"/>
    </source>
</evidence>
<dbReference type="InterPro" id="IPR016193">
    <property type="entry name" value="Cytidine_deaminase-like"/>
</dbReference>
<keyword evidence="6 8" id="KW-0862">Zinc</keyword>
<evidence type="ECO:0000256" key="7">
    <source>
        <dbReference type="ARBA" id="ARBA00048045"/>
    </source>
</evidence>
<evidence type="ECO:0000313" key="10">
    <source>
        <dbReference type="EMBL" id="OIN97014.1"/>
    </source>
</evidence>
<dbReference type="Pfam" id="PF00383">
    <property type="entry name" value="dCMP_cyt_deam_1"/>
    <property type="match status" value="1"/>
</dbReference>
<comment type="caution">
    <text evidence="10">The sequence shown here is derived from an EMBL/GenBank/DDBJ whole genome shotgun (WGS) entry which is preliminary data.</text>
</comment>
<reference evidence="10 11" key="1">
    <citation type="journal article" date="2016" name="Environ. Microbiol.">
        <title>Genomic resolution of a cold subsurface aquifer community provides metabolic insights for novel microbes adapted to high CO concentrations.</title>
        <authorList>
            <person name="Probst A.J."/>
            <person name="Castelle C.J."/>
            <person name="Singh A."/>
            <person name="Brown C.T."/>
            <person name="Anantharaman K."/>
            <person name="Sharon I."/>
            <person name="Hug L.A."/>
            <person name="Burstein D."/>
            <person name="Emerson J.B."/>
            <person name="Thomas B.C."/>
            <person name="Banfield J.F."/>
        </authorList>
    </citation>
    <scope>NUCLEOTIDE SEQUENCE [LARGE SCALE GENOMIC DNA]</scope>
    <source>
        <strain evidence="10">CG1_02_38_46</strain>
    </source>
</reference>
<dbReference type="Proteomes" id="UP000182278">
    <property type="component" value="Unassembled WGS sequence"/>
</dbReference>
<dbReference type="CDD" id="cd01285">
    <property type="entry name" value="nucleoside_deaminase"/>
    <property type="match status" value="1"/>
</dbReference>
<proteinExistence type="inferred from homology"/>